<sequence>VNRSIDDTFGDSVTGQKPVFLPTTPGVWANQSCTGCAIHPPTSEAFDGTYTATTYNSTLGYISITFDFIGTAVYIFFILANNPPSRITGITAANFTLDGALVGNF</sequence>
<dbReference type="EMBL" id="JADNRY010000099">
    <property type="protein sequence ID" value="KAF9065722.1"/>
    <property type="molecule type" value="Genomic_DNA"/>
</dbReference>
<dbReference type="Proteomes" id="UP000772434">
    <property type="component" value="Unassembled WGS sequence"/>
</dbReference>
<gene>
    <name evidence="2" type="ORF">BDP27DRAFT_1158811</name>
</gene>
<feature type="non-terminal residue" evidence="2">
    <location>
        <position position="1"/>
    </location>
</feature>
<feature type="transmembrane region" description="Helical" evidence="1">
    <location>
        <begin position="59"/>
        <end position="80"/>
    </location>
</feature>
<keyword evidence="1" id="KW-0812">Transmembrane</keyword>
<evidence type="ECO:0000313" key="2">
    <source>
        <dbReference type="EMBL" id="KAF9065722.1"/>
    </source>
</evidence>
<reference evidence="2" key="1">
    <citation type="submission" date="2020-11" db="EMBL/GenBank/DDBJ databases">
        <authorList>
            <consortium name="DOE Joint Genome Institute"/>
            <person name="Ahrendt S."/>
            <person name="Riley R."/>
            <person name="Andreopoulos W."/>
            <person name="Labutti K."/>
            <person name="Pangilinan J."/>
            <person name="Ruiz-Duenas F.J."/>
            <person name="Barrasa J.M."/>
            <person name="Sanchez-Garcia M."/>
            <person name="Camarero S."/>
            <person name="Miyauchi S."/>
            <person name="Serrano A."/>
            <person name="Linde D."/>
            <person name="Babiker R."/>
            <person name="Drula E."/>
            <person name="Ayuso-Fernandez I."/>
            <person name="Pacheco R."/>
            <person name="Padilla G."/>
            <person name="Ferreira P."/>
            <person name="Barriuso J."/>
            <person name="Kellner H."/>
            <person name="Castanera R."/>
            <person name="Alfaro M."/>
            <person name="Ramirez L."/>
            <person name="Pisabarro A.G."/>
            <person name="Kuo A."/>
            <person name="Tritt A."/>
            <person name="Lipzen A."/>
            <person name="He G."/>
            <person name="Yan M."/>
            <person name="Ng V."/>
            <person name="Cullen D."/>
            <person name="Martin F."/>
            <person name="Rosso M.-N."/>
            <person name="Henrissat B."/>
            <person name="Hibbett D."/>
            <person name="Martinez A.T."/>
            <person name="Grigoriev I.V."/>
        </authorList>
    </citation>
    <scope>NUCLEOTIDE SEQUENCE</scope>
    <source>
        <strain evidence="2">AH 40177</strain>
    </source>
</reference>
<dbReference type="AlphaFoldDB" id="A0A9P5PM68"/>
<keyword evidence="3" id="KW-1185">Reference proteome</keyword>
<comment type="caution">
    <text evidence="2">The sequence shown here is derived from an EMBL/GenBank/DDBJ whole genome shotgun (WGS) entry which is preliminary data.</text>
</comment>
<dbReference type="OrthoDB" id="2758521at2759"/>
<evidence type="ECO:0000256" key="1">
    <source>
        <dbReference type="SAM" id="Phobius"/>
    </source>
</evidence>
<proteinExistence type="predicted"/>
<protein>
    <submittedName>
        <fullName evidence="2">Uncharacterized protein</fullName>
    </submittedName>
</protein>
<accession>A0A9P5PM68</accession>
<feature type="non-terminal residue" evidence="2">
    <location>
        <position position="105"/>
    </location>
</feature>
<keyword evidence="1" id="KW-1133">Transmembrane helix</keyword>
<organism evidence="2 3">
    <name type="scientific">Rhodocollybia butyracea</name>
    <dbReference type="NCBI Taxonomy" id="206335"/>
    <lineage>
        <taxon>Eukaryota</taxon>
        <taxon>Fungi</taxon>
        <taxon>Dikarya</taxon>
        <taxon>Basidiomycota</taxon>
        <taxon>Agaricomycotina</taxon>
        <taxon>Agaricomycetes</taxon>
        <taxon>Agaricomycetidae</taxon>
        <taxon>Agaricales</taxon>
        <taxon>Marasmiineae</taxon>
        <taxon>Omphalotaceae</taxon>
        <taxon>Rhodocollybia</taxon>
    </lineage>
</organism>
<name>A0A9P5PM68_9AGAR</name>
<evidence type="ECO:0000313" key="3">
    <source>
        <dbReference type="Proteomes" id="UP000772434"/>
    </source>
</evidence>
<keyword evidence="1" id="KW-0472">Membrane</keyword>